<dbReference type="EMBL" id="FZPC01000003">
    <property type="protein sequence ID" value="SNS53396.1"/>
    <property type="molecule type" value="Genomic_DNA"/>
</dbReference>
<dbReference type="Proteomes" id="UP000199693">
    <property type="component" value="Unassembled WGS sequence"/>
</dbReference>
<dbReference type="InterPro" id="IPR013786">
    <property type="entry name" value="AcylCoA_DH/ox_N"/>
</dbReference>
<evidence type="ECO:0000259" key="1">
    <source>
        <dbReference type="Pfam" id="PF02771"/>
    </source>
</evidence>
<gene>
    <name evidence="2" type="ORF">SAMN05216189_1002155</name>
    <name evidence="3" type="ORF">SAMN06295949_103103</name>
</gene>
<protein>
    <submittedName>
        <fullName evidence="2">Acyl-CoA dehydrogenase, N-terminal domain</fullName>
    </submittedName>
</protein>
<keyword evidence="4" id="KW-1185">Reference proteome</keyword>
<dbReference type="RefSeq" id="WP_089390146.1">
    <property type="nucleotide sequence ID" value="NZ_FNEC01000002.1"/>
</dbReference>
<feature type="domain" description="Acyl-CoA dehydrogenase/oxidase N-terminal" evidence="1">
    <location>
        <begin position="20"/>
        <end position="94"/>
    </location>
</feature>
<dbReference type="Pfam" id="PF02771">
    <property type="entry name" value="Acyl-CoA_dh_N"/>
    <property type="match status" value="1"/>
</dbReference>
<dbReference type="EMBL" id="FNEC01000002">
    <property type="protein sequence ID" value="SDI11716.1"/>
    <property type="molecule type" value="Genomic_DNA"/>
</dbReference>
<evidence type="ECO:0000313" key="2">
    <source>
        <dbReference type="EMBL" id="SDI11716.1"/>
    </source>
</evidence>
<dbReference type="GO" id="GO:0050660">
    <property type="term" value="F:flavin adenine dinucleotide binding"/>
    <property type="evidence" value="ECO:0007669"/>
    <property type="project" value="InterPro"/>
</dbReference>
<dbReference type="Proteomes" id="UP000198309">
    <property type="component" value="Unassembled WGS sequence"/>
</dbReference>
<evidence type="ECO:0000313" key="4">
    <source>
        <dbReference type="Proteomes" id="UP000198309"/>
    </source>
</evidence>
<proteinExistence type="predicted"/>
<dbReference type="GO" id="GO:0016627">
    <property type="term" value="F:oxidoreductase activity, acting on the CH-CH group of donors"/>
    <property type="evidence" value="ECO:0007669"/>
    <property type="project" value="InterPro"/>
</dbReference>
<dbReference type="AlphaFoldDB" id="A0A239F927"/>
<reference evidence="2 5" key="1">
    <citation type="submission" date="2016-10" db="EMBL/GenBank/DDBJ databases">
        <authorList>
            <person name="de Groot N.N."/>
        </authorList>
    </citation>
    <scope>NUCLEOTIDE SEQUENCE [LARGE SCALE GENOMIC DNA]</scope>
    <source>
        <strain evidence="2 5">CCM 7361</strain>
    </source>
</reference>
<dbReference type="SUPFAM" id="SSF56645">
    <property type="entry name" value="Acyl-CoA dehydrogenase NM domain-like"/>
    <property type="match status" value="1"/>
</dbReference>
<dbReference type="InterPro" id="IPR009100">
    <property type="entry name" value="AcylCoA_DH/oxidase_NM_dom_sf"/>
</dbReference>
<evidence type="ECO:0000313" key="5">
    <source>
        <dbReference type="Proteomes" id="UP000199693"/>
    </source>
</evidence>
<organism evidence="2 5">
    <name type="scientific">Pseudomonas delhiensis</name>
    <dbReference type="NCBI Taxonomy" id="366289"/>
    <lineage>
        <taxon>Bacteria</taxon>
        <taxon>Pseudomonadati</taxon>
        <taxon>Pseudomonadota</taxon>
        <taxon>Gammaproteobacteria</taxon>
        <taxon>Pseudomonadales</taxon>
        <taxon>Pseudomonadaceae</taxon>
        <taxon>Pseudomonas</taxon>
    </lineage>
</organism>
<dbReference type="InterPro" id="IPR037069">
    <property type="entry name" value="AcylCoA_DH/ox_N_sf"/>
</dbReference>
<dbReference type="Gene3D" id="1.10.540.10">
    <property type="entry name" value="Acyl-CoA dehydrogenase/oxidase, N-terminal domain"/>
    <property type="match status" value="1"/>
</dbReference>
<sequence>MSVAPSRLAPAEPFLQSAVAGPAAWARALRESGLLRLSLPAQLGGGGSPWREVLQVLRDLCERDGGLARLFAVHHLQLTRVRLLGSREQLQRLLHLSLLREPLWGALGEDDGQRLRAEEHVRGGFRVNGAQWDAFTAEAADWLLLRAWHAPSGDFLLAALPSARAGLALRAGALCQGLRLHPEDILLPPGLAATPRCVLCDGLAQLLQANVALGLALQAADSLDLPEASELSRLLGLGLVLSEQAARQLDEGIEAGAALAFGRASHFANLAAQALAVARQAAQASLRAEGVRARLLGAAH</sequence>
<reference evidence="3 4" key="2">
    <citation type="submission" date="2017-06" db="EMBL/GenBank/DDBJ databases">
        <authorList>
            <person name="Varghese N."/>
            <person name="Submissions S."/>
        </authorList>
    </citation>
    <scope>NUCLEOTIDE SEQUENCE [LARGE SCALE GENOMIC DNA]</scope>
    <source>
        <strain evidence="3 4">RLD-1</strain>
    </source>
</reference>
<evidence type="ECO:0000313" key="3">
    <source>
        <dbReference type="EMBL" id="SNS53396.1"/>
    </source>
</evidence>
<accession>A0A239F927</accession>
<name>A0A239F927_9PSED</name>